<dbReference type="AlphaFoldDB" id="A0A917MJH1"/>
<evidence type="ECO:0000256" key="1">
    <source>
        <dbReference type="SAM" id="MobiDB-lite"/>
    </source>
</evidence>
<dbReference type="Proteomes" id="UP000603912">
    <property type="component" value="Unassembled WGS sequence"/>
</dbReference>
<keyword evidence="3" id="KW-1185">Reference proteome</keyword>
<reference evidence="2" key="1">
    <citation type="journal article" date="2014" name="Int. J. Syst. Evol. Microbiol.">
        <title>Complete genome sequence of Corynebacterium casei LMG S-19264T (=DSM 44701T), isolated from a smear-ripened cheese.</title>
        <authorList>
            <consortium name="US DOE Joint Genome Institute (JGI-PGF)"/>
            <person name="Walter F."/>
            <person name="Albersmeier A."/>
            <person name="Kalinowski J."/>
            <person name="Ruckert C."/>
        </authorList>
    </citation>
    <scope>NUCLEOTIDE SEQUENCE</scope>
    <source>
        <strain evidence="2">CGMCC 1.12214</strain>
    </source>
</reference>
<feature type="region of interest" description="Disordered" evidence="1">
    <location>
        <begin position="225"/>
        <end position="262"/>
    </location>
</feature>
<comment type="caution">
    <text evidence="2">The sequence shown here is derived from an EMBL/GenBank/DDBJ whole genome shotgun (WGS) entry which is preliminary data.</text>
</comment>
<evidence type="ECO:0000313" key="2">
    <source>
        <dbReference type="EMBL" id="GGH26696.1"/>
    </source>
</evidence>
<feature type="compositionally biased region" description="Low complexity" evidence="1">
    <location>
        <begin position="240"/>
        <end position="250"/>
    </location>
</feature>
<sequence>MAETPSTPLTSVEYEEIEAAVMETSRGRWFLAEFAKRNRHAETERLIASLARIERAVSARDITPDPAVGVQRDLADIADKIARTRHDIARSVADANGAGEAPVADKAFDDLVAAAELADTEAFDAAEQIQELAWSLRETAESAEVAGALDDLDRHAQDIYRASNRHALTTGRVRQLITVLRGIEGRIQALLGSDARGGRAAAPAQRPDARLPAMRDDVVFVDNQTAMPTERRRPAPPALPAADRPLAEQRPPAPAPARAERAVDPRVEAFAAVDALSVEQKLALFV</sequence>
<reference evidence="2" key="2">
    <citation type="submission" date="2020-09" db="EMBL/GenBank/DDBJ databases">
        <authorList>
            <person name="Sun Q."/>
            <person name="Zhou Y."/>
        </authorList>
    </citation>
    <scope>NUCLEOTIDE SEQUENCE</scope>
    <source>
        <strain evidence="2">CGMCC 1.12214</strain>
    </source>
</reference>
<dbReference type="SUPFAM" id="SSF75708">
    <property type="entry name" value="Chemotaxis phosphatase CheZ"/>
    <property type="match status" value="1"/>
</dbReference>
<accession>A0A917MJH1</accession>
<dbReference type="RefSeq" id="WP_188518959.1">
    <property type="nucleotide sequence ID" value="NZ_BMES01000002.1"/>
</dbReference>
<gene>
    <name evidence="2" type="ORF">GCM10007036_34690</name>
</gene>
<evidence type="ECO:0008006" key="4">
    <source>
        <dbReference type="Google" id="ProtNLM"/>
    </source>
</evidence>
<dbReference type="EMBL" id="BMES01000002">
    <property type="protein sequence ID" value="GGH26696.1"/>
    <property type="molecule type" value="Genomic_DNA"/>
</dbReference>
<protein>
    <recommendedName>
        <fullName evidence="4">Chemotaxis protein CheZ</fullName>
    </recommendedName>
</protein>
<evidence type="ECO:0000313" key="3">
    <source>
        <dbReference type="Proteomes" id="UP000603912"/>
    </source>
</evidence>
<name>A0A917MJH1_9HYPH</name>
<organism evidence="2 3">
    <name type="scientific">Alsobacter metallidurans</name>
    <dbReference type="NCBI Taxonomy" id="340221"/>
    <lineage>
        <taxon>Bacteria</taxon>
        <taxon>Pseudomonadati</taxon>
        <taxon>Pseudomonadota</taxon>
        <taxon>Alphaproteobacteria</taxon>
        <taxon>Hyphomicrobiales</taxon>
        <taxon>Alsobacteraceae</taxon>
        <taxon>Alsobacter</taxon>
    </lineage>
</organism>
<proteinExistence type="predicted"/>